<evidence type="ECO:0000313" key="5">
    <source>
        <dbReference type="EMBL" id="TMS39769.1"/>
    </source>
</evidence>
<dbReference type="AlphaFoldDB" id="A0A4U8V3A3"/>
<keyword evidence="4" id="KW-0539">Nucleus</keyword>
<keyword evidence="2" id="KW-0805">Transcription regulation</keyword>
<dbReference type="GO" id="GO:0003713">
    <property type="term" value="F:transcription coactivator activity"/>
    <property type="evidence" value="ECO:0007669"/>
    <property type="project" value="TreeGrafter"/>
</dbReference>
<proteinExistence type="predicted"/>
<evidence type="ECO:0000256" key="1">
    <source>
        <dbReference type="ARBA" id="ARBA00004123"/>
    </source>
</evidence>
<dbReference type="PANTHER" id="PTHR11380:SF16">
    <property type="entry name" value="TRANSCRIPTION INITIATION PROTEIN SPT3 HOMOLOG"/>
    <property type="match status" value="1"/>
</dbReference>
<dbReference type="PANTHER" id="PTHR11380">
    <property type="entry name" value="TRANSCRIPTION INITIATION FACTOR TFIID/SUPT3-RELATED"/>
    <property type="match status" value="1"/>
</dbReference>
<evidence type="ECO:0000256" key="4">
    <source>
        <dbReference type="ARBA" id="ARBA00023242"/>
    </source>
</evidence>
<evidence type="ECO:0000313" key="6">
    <source>
        <dbReference type="Proteomes" id="UP000298663"/>
    </source>
</evidence>
<keyword evidence="3" id="KW-0804">Transcription</keyword>
<keyword evidence="6" id="KW-1185">Reference proteome</keyword>
<gene>
    <name evidence="5" type="ORF">L596_006249</name>
</gene>
<evidence type="ECO:0000256" key="3">
    <source>
        <dbReference type="ARBA" id="ARBA00023163"/>
    </source>
</evidence>
<organism evidence="5 6">
    <name type="scientific">Steinernema carpocapsae</name>
    <name type="common">Entomopathogenic nematode</name>
    <dbReference type="NCBI Taxonomy" id="34508"/>
    <lineage>
        <taxon>Eukaryota</taxon>
        <taxon>Metazoa</taxon>
        <taxon>Ecdysozoa</taxon>
        <taxon>Nematoda</taxon>
        <taxon>Chromadorea</taxon>
        <taxon>Rhabditida</taxon>
        <taxon>Tylenchina</taxon>
        <taxon>Panagrolaimomorpha</taxon>
        <taxon>Strongyloidoidea</taxon>
        <taxon>Steinernematidae</taxon>
        <taxon>Steinernema</taxon>
    </lineage>
</organism>
<sequence length="311" mass="36682">MSSKNSSSSKSRSHYQDAIMHMMFTQGDGPRPLEECQDFLLNIIHEEMQKIVQQANVIREQMWKGMKQRKSQVVLDAIALVYQFRRQPMLLFRLITYIRNKESQLRKMEEVGKAKDDLQELEASTLGIMDNVERKMNFKYLRKAVESIDVNGVLMKLFDRNPTDLDETELARSARQVQRVRKLPKRVYSNFCRSRQWSFFSKPRKKNGFQKMFLDWIAMPRATRLTTDILHFCAKELVAMIVDSAALIKENEPRAWTALKNRDGTFRTAQEIGTKEMEDDVLQLRHYREAIRRVPGRNKPHFKGCMLFAYF</sequence>
<dbReference type="GO" id="GO:0006366">
    <property type="term" value="P:transcription by RNA polymerase II"/>
    <property type="evidence" value="ECO:0007669"/>
    <property type="project" value="InterPro"/>
</dbReference>
<reference evidence="5 6" key="2">
    <citation type="journal article" date="2019" name="G3 (Bethesda)">
        <title>Hybrid Assembly of the Genome of the Entomopathogenic Nematode Steinernema carpocapsae Identifies the X-Chromosome.</title>
        <authorList>
            <person name="Serra L."/>
            <person name="Macchietto M."/>
            <person name="Macias-Munoz A."/>
            <person name="McGill C.J."/>
            <person name="Rodriguez I.M."/>
            <person name="Rodriguez B."/>
            <person name="Murad R."/>
            <person name="Mortazavi A."/>
        </authorList>
    </citation>
    <scope>NUCLEOTIDE SEQUENCE [LARGE SCALE GENOMIC DNA]</scope>
    <source>
        <strain evidence="5 6">ALL</strain>
    </source>
</reference>
<dbReference type="InterPro" id="IPR003195">
    <property type="entry name" value="TFIID_TAF13"/>
</dbReference>
<reference evidence="5 6" key="1">
    <citation type="journal article" date="2015" name="Genome Biol.">
        <title>Comparative genomics of Steinernema reveals deeply conserved gene regulatory networks.</title>
        <authorList>
            <person name="Dillman A.R."/>
            <person name="Macchietto M."/>
            <person name="Porter C.F."/>
            <person name="Rogers A."/>
            <person name="Williams B."/>
            <person name="Antoshechkin I."/>
            <person name="Lee M.M."/>
            <person name="Goodwin Z."/>
            <person name="Lu X."/>
            <person name="Lewis E.E."/>
            <person name="Goodrich-Blair H."/>
            <person name="Stock S.P."/>
            <person name="Adams B.J."/>
            <person name="Sternberg P.W."/>
            <person name="Mortazavi A."/>
        </authorList>
    </citation>
    <scope>NUCLEOTIDE SEQUENCE [LARGE SCALE GENOMIC DNA]</scope>
    <source>
        <strain evidence="5 6">ALL</strain>
    </source>
</reference>
<dbReference type="Pfam" id="PF02269">
    <property type="entry name" value="TFIID-18kDa"/>
    <property type="match status" value="1"/>
</dbReference>
<dbReference type="GO" id="GO:0005634">
    <property type="term" value="C:nucleus"/>
    <property type="evidence" value="ECO:0007669"/>
    <property type="project" value="UniProtKB-SubCell"/>
</dbReference>
<comment type="subcellular location">
    <subcellularLocation>
        <location evidence="1">Nucleus</location>
    </subcellularLocation>
</comment>
<name>A0A4U8V3A3_STECR</name>
<dbReference type="EMBL" id="CM016762">
    <property type="protein sequence ID" value="TMS39769.1"/>
    <property type="molecule type" value="Genomic_DNA"/>
</dbReference>
<dbReference type="OrthoDB" id="66982at2759"/>
<protein>
    <submittedName>
        <fullName evidence="5">Uncharacterized protein</fullName>
    </submittedName>
</protein>
<evidence type="ECO:0000256" key="2">
    <source>
        <dbReference type="ARBA" id="ARBA00023015"/>
    </source>
</evidence>
<dbReference type="Proteomes" id="UP000298663">
    <property type="component" value="Chromosome X"/>
</dbReference>
<accession>A0A4U8V3A3</accession>